<evidence type="ECO:0000256" key="7">
    <source>
        <dbReference type="ARBA" id="ARBA00023237"/>
    </source>
</evidence>
<evidence type="ECO:0000256" key="2">
    <source>
        <dbReference type="ARBA" id="ARBA00004442"/>
    </source>
</evidence>
<dbReference type="Proteomes" id="UP000783037">
    <property type="component" value="Unassembled WGS sequence"/>
</dbReference>
<evidence type="ECO:0000256" key="5">
    <source>
        <dbReference type="ARBA" id="ARBA00022729"/>
    </source>
</evidence>
<dbReference type="SUPFAM" id="SSF49373">
    <property type="entry name" value="Invasin/intimin cell-adhesion fragments"/>
    <property type="match status" value="1"/>
</dbReference>
<evidence type="ECO:0000256" key="3">
    <source>
        <dbReference type="ARBA" id="ARBA00004613"/>
    </source>
</evidence>
<dbReference type="InterPro" id="IPR013783">
    <property type="entry name" value="Ig-like_fold"/>
</dbReference>
<proteinExistence type="predicted"/>
<protein>
    <submittedName>
        <fullName evidence="8">Uncharacterized protein</fullName>
    </submittedName>
</protein>
<keyword evidence="6" id="KW-0472">Membrane</keyword>
<dbReference type="GO" id="GO:0005576">
    <property type="term" value="C:extracellular region"/>
    <property type="evidence" value="ECO:0007669"/>
    <property type="project" value="UniProtKB-SubCell"/>
</dbReference>
<comment type="subcellular location">
    <subcellularLocation>
        <location evidence="1">Cell envelope</location>
    </subcellularLocation>
    <subcellularLocation>
        <location evidence="2">Cell outer membrane</location>
    </subcellularLocation>
    <subcellularLocation>
        <location evidence="3">Secreted</location>
    </subcellularLocation>
</comment>
<dbReference type="InterPro" id="IPR011050">
    <property type="entry name" value="Pectin_lyase_fold/virulence"/>
</dbReference>
<name>A0A8T3VBH6_9EURY</name>
<keyword evidence="7" id="KW-0998">Cell outer membrane</keyword>
<evidence type="ECO:0000313" key="8">
    <source>
        <dbReference type="EMBL" id="MBE6502200.1"/>
    </source>
</evidence>
<dbReference type="SUPFAM" id="SSF51126">
    <property type="entry name" value="Pectin lyase-like"/>
    <property type="match status" value="2"/>
</dbReference>
<dbReference type="SMART" id="SM00710">
    <property type="entry name" value="PbH1"/>
    <property type="match status" value="10"/>
</dbReference>
<keyword evidence="5" id="KW-0732">Signal</keyword>
<dbReference type="AlphaFoldDB" id="A0A8T3VBH6"/>
<accession>A0A8T3VBH6</accession>
<dbReference type="EMBL" id="SUTK01000036">
    <property type="protein sequence ID" value="MBE6502200.1"/>
    <property type="molecule type" value="Genomic_DNA"/>
</dbReference>
<dbReference type="Gene3D" id="2.60.40.10">
    <property type="entry name" value="Immunoglobulins"/>
    <property type="match status" value="2"/>
</dbReference>
<evidence type="ECO:0000256" key="6">
    <source>
        <dbReference type="ARBA" id="ARBA00023136"/>
    </source>
</evidence>
<dbReference type="Gene3D" id="2.160.20.10">
    <property type="entry name" value="Single-stranded right-handed beta-helix, Pectin lyase-like"/>
    <property type="match status" value="1"/>
</dbReference>
<dbReference type="InterPro" id="IPR006626">
    <property type="entry name" value="PbH1"/>
</dbReference>
<dbReference type="PANTHER" id="PTHR11319:SF35">
    <property type="entry name" value="OUTER MEMBRANE PROTEIN PMPC-RELATED"/>
    <property type="match status" value="1"/>
</dbReference>
<dbReference type="InterPro" id="IPR008964">
    <property type="entry name" value="Invasin/intimin_cell_adhesion"/>
</dbReference>
<evidence type="ECO:0000256" key="1">
    <source>
        <dbReference type="ARBA" id="ARBA00004196"/>
    </source>
</evidence>
<organism evidence="8 9">
    <name type="scientific">Methanobrevibacter thaueri</name>
    <dbReference type="NCBI Taxonomy" id="190975"/>
    <lineage>
        <taxon>Archaea</taxon>
        <taxon>Methanobacteriati</taxon>
        <taxon>Methanobacteriota</taxon>
        <taxon>Methanomada group</taxon>
        <taxon>Methanobacteria</taxon>
        <taxon>Methanobacteriales</taxon>
        <taxon>Methanobacteriaceae</taxon>
        <taxon>Methanobrevibacter</taxon>
    </lineage>
</organism>
<evidence type="ECO:0000256" key="4">
    <source>
        <dbReference type="ARBA" id="ARBA00022525"/>
    </source>
</evidence>
<dbReference type="Pfam" id="PF02415">
    <property type="entry name" value="Chlam_PMP"/>
    <property type="match status" value="5"/>
</dbReference>
<gene>
    <name evidence="8" type="ORF">E7Z79_07130</name>
</gene>
<keyword evidence="4" id="KW-0964">Secreted</keyword>
<dbReference type="InterPro" id="IPR012334">
    <property type="entry name" value="Pectin_lyas_fold"/>
</dbReference>
<sequence>MKYKRSIIIAILTVFLFMSAAWAGNVDDGTALSENSTLEASDEPKLAEDASAIDLTKQENDEIVIANNDPQELNAYTSTYSELTDEINTGGPNIELKHRQYVYDSGDTIIFNVYKGVIDGRGATIDMAGSDITVFNMTGTNITIKNLIFKNINSKYGGGAIHFFDSGIVENCNFTNIKASGNGGAINCEGTLVITNCNFTNIKASGNGGTINCYNIEAKNCRFEKSTSSCRGGAVLSNDTGTFENCNFTDTLAEDNGGALHLNFGKVENCCFTNNTSLNIGGAISMIYCNINYCSFTNSTSKNGGAVHAGVILHANFIGSIENSDFTNNKASENGGAISATDLNIINCNFTNNTAKNGGAFFTEGDGIIENCNFTNNKASENGGAVRSNVLETTNSNFTNNKACENGGAIFLNFGKTDNCTFTGNIAKTGSAINIYSDSERITIQNSIFLNNRANAEPNCPILITEMENNITITFIGNNNLLNAINSNVNITVLNVTYWGANGTINTGDSPFIPVRSQNEAGQKIIVKVIDNDHIILNKTYLTDINGSINIETEITGDYIIIVLHEEDSYYTRSERIRTNIVYHIKVKPMTIKGKTANITAESNITQELIQGIMQFILPNGERINATYDGNGIWWALYTFDDFGEYNIGASYMGMNSATVANATIRINPVPVESSITASDKGYVINYDGTYSAILKDAQGNAISGEKLTFILNGKNIGYGITNAKGVTSIRLTAKILKTAKSGKKTLVVKFLGTDNYISTAKTVKITVNKEKTKITAKKKTFKKTDKKKKYTITLKNSKGKAVKKVKVTIKIGKKTFKAKTNAKGKATFKIKKLTKKGTYKAKVTFKGNAYYNKSTKTIKIKIK</sequence>
<reference evidence="8" key="1">
    <citation type="submission" date="2019-04" db="EMBL/GenBank/DDBJ databases">
        <title>Evolution of Biomass-Degrading Anaerobic Consortia Revealed by Metagenomics.</title>
        <authorList>
            <person name="Peng X."/>
        </authorList>
    </citation>
    <scope>NUCLEOTIDE SEQUENCE</scope>
    <source>
        <strain evidence="8">SIG18</strain>
    </source>
</reference>
<dbReference type="NCBIfam" id="TIGR01376">
    <property type="entry name" value="POMP_repeat"/>
    <property type="match status" value="1"/>
</dbReference>
<dbReference type="PANTHER" id="PTHR11319">
    <property type="entry name" value="G PROTEIN-COUPLED RECEPTOR-RELATED"/>
    <property type="match status" value="1"/>
</dbReference>
<dbReference type="RefSeq" id="WP_303739291.1">
    <property type="nucleotide sequence ID" value="NZ_SUTK01000036.1"/>
</dbReference>
<evidence type="ECO:0000313" key="9">
    <source>
        <dbReference type="Proteomes" id="UP000783037"/>
    </source>
</evidence>
<dbReference type="InterPro" id="IPR003368">
    <property type="entry name" value="POMP_repeat"/>
</dbReference>
<comment type="caution">
    <text evidence="8">The sequence shown here is derived from an EMBL/GenBank/DDBJ whole genome shotgun (WGS) entry which is preliminary data.</text>
</comment>